<feature type="non-terminal residue" evidence="8">
    <location>
        <position position="153"/>
    </location>
</feature>
<proteinExistence type="inferred from homology"/>
<evidence type="ECO:0000313" key="9">
    <source>
        <dbReference type="Proteomes" id="UP001357485"/>
    </source>
</evidence>
<comment type="similarity">
    <text evidence="2">Belongs to the germin family.</text>
</comment>
<dbReference type="InterPro" id="IPR011051">
    <property type="entry name" value="RmlC_Cupin_sf"/>
</dbReference>
<dbReference type="EMBL" id="JAVRRA010027102">
    <property type="protein sequence ID" value="KAK5069448.1"/>
    <property type="molecule type" value="Genomic_DNA"/>
</dbReference>
<evidence type="ECO:0000256" key="1">
    <source>
        <dbReference type="ARBA" id="ARBA00004613"/>
    </source>
</evidence>
<evidence type="ECO:0000259" key="7">
    <source>
        <dbReference type="SMART" id="SM00835"/>
    </source>
</evidence>
<evidence type="ECO:0000313" key="8">
    <source>
        <dbReference type="EMBL" id="KAK5069448.1"/>
    </source>
</evidence>
<reference evidence="8 9" key="1">
    <citation type="submission" date="2023-08" db="EMBL/GenBank/DDBJ databases">
        <title>Black Yeasts Isolated from many extreme environments.</title>
        <authorList>
            <person name="Coleine C."/>
            <person name="Stajich J.E."/>
            <person name="Selbmann L."/>
        </authorList>
    </citation>
    <scope>NUCLEOTIDE SEQUENCE [LARGE SCALE GENOMIC DNA]</scope>
    <source>
        <strain evidence="8 9">CCFEE 536</strain>
    </source>
</reference>
<accession>A0ABR0JT20</accession>
<feature type="chain" id="PRO_5046148352" description="Cupin type-1 domain-containing protein" evidence="6">
    <location>
        <begin position="21"/>
        <end position="153"/>
    </location>
</feature>
<dbReference type="Pfam" id="PF00190">
    <property type="entry name" value="Cupin_1"/>
    <property type="match status" value="1"/>
</dbReference>
<feature type="signal peptide" evidence="6">
    <location>
        <begin position="1"/>
        <end position="20"/>
    </location>
</feature>
<keyword evidence="5" id="KW-0464">Manganese</keyword>
<dbReference type="CDD" id="cd02241">
    <property type="entry name" value="cupin_OxOx"/>
    <property type="match status" value="1"/>
</dbReference>
<evidence type="ECO:0000256" key="5">
    <source>
        <dbReference type="ARBA" id="ARBA00023211"/>
    </source>
</evidence>
<dbReference type="SMART" id="SM00835">
    <property type="entry name" value="Cupin_1"/>
    <property type="match status" value="1"/>
</dbReference>
<comment type="subcellular location">
    <subcellularLocation>
        <location evidence="1">Secreted</location>
    </subcellularLocation>
</comment>
<gene>
    <name evidence="8" type="ORF">LTR16_009486</name>
</gene>
<protein>
    <recommendedName>
        <fullName evidence="7">Cupin type-1 domain-containing protein</fullName>
    </recommendedName>
</protein>
<comment type="caution">
    <text evidence="8">The sequence shown here is derived from an EMBL/GenBank/DDBJ whole genome shotgun (WGS) entry which is preliminary data.</text>
</comment>
<keyword evidence="4" id="KW-0479">Metal-binding</keyword>
<evidence type="ECO:0000256" key="2">
    <source>
        <dbReference type="ARBA" id="ARBA00007456"/>
    </source>
</evidence>
<dbReference type="InterPro" id="IPR001929">
    <property type="entry name" value="Germin"/>
</dbReference>
<feature type="domain" description="Cupin type-1" evidence="7">
    <location>
        <begin position="59"/>
        <end position="153"/>
    </location>
</feature>
<dbReference type="PANTHER" id="PTHR31238">
    <property type="entry name" value="GERMIN-LIKE PROTEIN SUBFAMILY 3 MEMBER 3"/>
    <property type="match status" value="1"/>
</dbReference>
<dbReference type="InterPro" id="IPR006045">
    <property type="entry name" value="Cupin_1"/>
</dbReference>
<keyword evidence="6" id="KW-0732">Signal</keyword>
<evidence type="ECO:0000256" key="6">
    <source>
        <dbReference type="SAM" id="SignalP"/>
    </source>
</evidence>
<dbReference type="Gene3D" id="2.60.120.10">
    <property type="entry name" value="Jelly Rolls"/>
    <property type="match status" value="1"/>
</dbReference>
<name>A0ABR0JT20_9PEZI</name>
<evidence type="ECO:0000256" key="4">
    <source>
        <dbReference type="ARBA" id="ARBA00022723"/>
    </source>
</evidence>
<dbReference type="SUPFAM" id="SSF51182">
    <property type="entry name" value="RmlC-like cupins"/>
    <property type="match status" value="1"/>
</dbReference>
<evidence type="ECO:0000256" key="3">
    <source>
        <dbReference type="ARBA" id="ARBA00022525"/>
    </source>
</evidence>
<dbReference type="InterPro" id="IPR014710">
    <property type="entry name" value="RmlC-like_jellyroll"/>
</dbReference>
<keyword evidence="9" id="KW-1185">Reference proteome</keyword>
<dbReference type="PRINTS" id="PR00325">
    <property type="entry name" value="GERMIN"/>
</dbReference>
<dbReference type="Proteomes" id="UP001357485">
    <property type="component" value="Unassembled WGS sequence"/>
</dbReference>
<organism evidence="8 9">
    <name type="scientific">Cryomyces antarcticus</name>
    <dbReference type="NCBI Taxonomy" id="329879"/>
    <lineage>
        <taxon>Eukaryota</taxon>
        <taxon>Fungi</taxon>
        <taxon>Dikarya</taxon>
        <taxon>Ascomycota</taxon>
        <taxon>Pezizomycotina</taxon>
        <taxon>Dothideomycetes</taxon>
        <taxon>Dothideomycetes incertae sedis</taxon>
        <taxon>Cryomyces</taxon>
    </lineage>
</organism>
<keyword evidence="3" id="KW-0964">Secreted</keyword>
<sequence length="153" mass="16633">MFSRTIVGSLVALFALHAAAVDKTSNPDLVAKLKTAATQLDRLNLLPSDSDWLYDFTSHPYYTFQPGGVINANAATFPATVGYGMTLAILNLGPCSMLPPHYHPRASNFVVAVQGTTDTYMIEENGARRIQETLTPGKMTIFPQASIHMMVNT</sequence>